<dbReference type="CDD" id="cd16442">
    <property type="entry name" value="BPL"/>
    <property type="match status" value="1"/>
</dbReference>
<dbReference type="Pfam" id="PF03099">
    <property type="entry name" value="BPL_LplA_LipB"/>
    <property type="match status" value="1"/>
</dbReference>
<dbReference type="PANTHER" id="PTHR12835:SF5">
    <property type="entry name" value="BIOTIN--PROTEIN LIGASE"/>
    <property type="match status" value="1"/>
</dbReference>
<evidence type="ECO:0000259" key="2">
    <source>
        <dbReference type="PROSITE" id="PS51733"/>
    </source>
</evidence>
<dbReference type="GO" id="GO:0004077">
    <property type="term" value="F:biotin--[biotin carboxyl-carrier protein] ligase activity"/>
    <property type="evidence" value="ECO:0007669"/>
    <property type="project" value="UniProtKB-EC"/>
</dbReference>
<dbReference type="PANTHER" id="PTHR12835">
    <property type="entry name" value="BIOTIN PROTEIN LIGASE"/>
    <property type="match status" value="1"/>
</dbReference>
<dbReference type="NCBIfam" id="TIGR00121">
    <property type="entry name" value="birA_ligase"/>
    <property type="match status" value="1"/>
</dbReference>
<reference evidence="3" key="1">
    <citation type="submission" date="2023-06" db="EMBL/GenBank/DDBJ databases">
        <title>Identification and characterization of horizontal gene transfer across gut microbiota members of farm animals based on homology search.</title>
        <authorList>
            <person name="Schwarzerova J."/>
            <person name="Nykrynova M."/>
            <person name="Jureckova K."/>
            <person name="Cejkova D."/>
            <person name="Rychlik I."/>
        </authorList>
    </citation>
    <scope>NUCLEOTIDE SEQUENCE</scope>
    <source>
        <strain evidence="3">153_Feed</strain>
    </source>
</reference>
<name>A0ABT7V7I7_9ACTN</name>
<accession>A0ABT7V7I7</accession>
<evidence type="ECO:0000313" key="4">
    <source>
        <dbReference type="Proteomes" id="UP001529256"/>
    </source>
</evidence>
<dbReference type="PROSITE" id="PS51733">
    <property type="entry name" value="BPL_LPL_CATALYTIC"/>
    <property type="match status" value="1"/>
</dbReference>
<proteinExistence type="predicted"/>
<dbReference type="InterPro" id="IPR004143">
    <property type="entry name" value="BPL_LPL_catalytic"/>
</dbReference>
<dbReference type="Gene3D" id="3.30.930.10">
    <property type="entry name" value="Bira Bifunctional Protein, Domain 2"/>
    <property type="match status" value="1"/>
</dbReference>
<comment type="caution">
    <text evidence="3">The sequence shown here is derived from an EMBL/GenBank/DDBJ whole genome shotgun (WGS) entry which is preliminary data.</text>
</comment>
<keyword evidence="4" id="KW-1185">Reference proteome</keyword>
<evidence type="ECO:0000256" key="1">
    <source>
        <dbReference type="ARBA" id="ARBA00022598"/>
    </source>
</evidence>
<dbReference type="EC" id="6.3.4.15" evidence="3"/>
<dbReference type="Proteomes" id="UP001529256">
    <property type="component" value="Unassembled WGS sequence"/>
</dbReference>
<reference evidence="3" key="2">
    <citation type="submission" date="2023-06" db="EMBL/GenBank/DDBJ databases">
        <authorList>
            <person name="Zeman M."/>
            <person name="Kubasova T."/>
            <person name="Jahodarova E."/>
            <person name="Nykrynova M."/>
            <person name="Rychlik I."/>
        </authorList>
    </citation>
    <scope>NUCLEOTIDE SEQUENCE</scope>
    <source>
        <strain evidence="3">153_Feed</strain>
    </source>
</reference>
<dbReference type="EMBL" id="JAUDEA010000027">
    <property type="protein sequence ID" value="MDM8271944.1"/>
    <property type="molecule type" value="Genomic_DNA"/>
</dbReference>
<dbReference type="RefSeq" id="WP_289512019.1">
    <property type="nucleotide sequence ID" value="NZ_JAUDEA010000027.1"/>
</dbReference>
<dbReference type="InterPro" id="IPR004408">
    <property type="entry name" value="Biotin_CoA_COase_ligase"/>
</dbReference>
<gene>
    <name evidence="3" type="ORF">QUW25_09730</name>
</gene>
<organism evidence="3 4">
    <name type="scientific">Thermophilibacter provencensis</name>
    <dbReference type="NCBI Taxonomy" id="1852386"/>
    <lineage>
        <taxon>Bacteria</taxon>
        <taxon>Bacillati</taxon>
        <taxon>Actinomycetota</taxon>
        <taxon>Coriobacteriia</taxon>
        <taxon>Coriobacteriales</taxon>
        <taxon>Atopobiaceae</taxon>
        <taxon>Thermophilibacter</taxon>
    </lineage>
</organism>
<dbReference type="InterPro" id="IPR045864">
    <property type="entry name" value="aa-tRNA-synth_II/BPL/LPL"/>
</dbReference>
<keyword evidence="1 3" id="KW-0436">Ligase</keyword>
<dbReference type="SUPFAM" id="SSF55681">
    <property type="entry name" value="Class II aaRS and biotin synthetases"/>
    <property type="match status" value="1"/>
</dbReference>
<sequence>MPPALELWETMGSTNDRALELAREGAPHGCAVAARRQTAGRGRRGHVWESPRGNLYLSVVLRPCVSPSRLPGLAAACGLGAADVLDVLLASNAPQLKWPNDLLAAGRKLGGILVEAARDNDGKSFAVCGIGINIESAPRDLGAVSLAELGVAASFSALAEALRAGIVSRVDAWASAEGERPLDGIREGYLAHLAWRGEKVVALSPAGRELARGTLDTVDPWGRAVVDGTPYAAEQASLRPA</sequence>
<feature type="domain" description="BPL/LPL catalytic" evidence="2">
    <location>
        <begin position="1"/>
        <end position="174"/>
    </location>
</feature>
<evidence type="ECO:0000313" key="3">
    <source>
        <dbReference type="EMBL" id="MDM8271944.1"/>
    </source>
</evidence>
<protein>
    <submittedName>
        <fullName evidence="3">Biotin--[acetyl-CoA-carboxylase] ligase</fullName>
        <ecNumber evidence="3">6.3.4.15</ecNumber>
    </submittedName>
</protein>